<dbReference type="PATRIC" id="fig|517011.3.peg.1711"/>
<sequence length="82" mass="9678">MYQVILLKSESSFARARWEQVEEVVDHEGVAYTLRAGPRQPLSTDHAWDPIVVYAPEEIPEEEFQEWYAAQQPQVEELRLKY</sequence>
<gene>
    <name evidence="1" type="ORF">ABB28_10015</name>
</gene>
<accession>A0A0R0CUT8</accession>
<reference evidence="1 2" key="1">
    <citation type="submission" date="2015-05" db="EMBL/GenBank/DDBJ databases">
        <title>Genome sequencing and analysis of members of genus Stenotrophomonas.</title>
        <authorList>
            <person name="Patil P.P."/>
            <person name="Midha S."/>
            <person name="Patil P.B."/>
        </authorList>
    </citation>
    <scope>NUCLEOTIDE SEQUENCE [LARGE SCALE GENOMIC DNA]</scope>
    <source>
        <strain evidence="1 2">DSM 21508</strain>
    </source>
</reference>
<organism evidence="1 2">
    <name type="scientific">Stenotrophomonas chelatiphaga</name>
    <dbReference type="NCBI Taxonomy" id="517011"/>
    <lineage>
        <taxon>Bacteria</taxon>
        <taxon>Pseudomonadati</taxon>
        <taxon>Pseudomonadota</taxon>
        <taxon>Gammaproteobacteria</taxon>
        <taxon>Lysobacterales</taxon>
        <taxon>Lysobacteraceae</taxon>
        <taxon>Stenotrophomonas</taxon>
    </lineage>
</organism>
<dbReference type="RefSeq" id="WP_057508483.1">
    <property type="nucleotide sequence ID" value="NZ_LDJK01000043.1"/>
</dbReference>
<keyword evidence="2" id="KW-1185">Reference proteome</keyword>
<dbReference type="EMBL" id="LDJK01000043">
    <property type="protein sequence ID" value="KRG73503.1"/>
    <property type="molecule type" value="Genomic_DNA"/>
</dbReference>
<dbReference type="AlphaFoldDB" id="A0A0R0CUT8"/>
<proteinExistence type="predicted"/>
<evidence type="ECO:0000313" key="1">
    <source>
        <dbReference type="EMBL" id="KRG73503.1"/>
    </source>
</evidence>
<name>A0A0R0CUT8_9GAMM</name>
<dbReference type="Proteomes" id="UP000051386">
    <property type="component" value="Unassembled WGS sequence"/>
</dbReference>
<evidence type="ECO:0000313" key="2">
    <source>
        <dbReference type="Proteomes" id="UP000051386"/>
    </source>
</evidence>
<comment type="caution">
    <text evidence="1">The sequence shown here is derived from an EMBL/GenBank/DDBJ whole genome shotgun (WGS) entry which is preliminary data.</text>
</comment>
<protein>
    <submittedName>
        <fullName evidence="1">Uncharacterized protein</fullName>
    </submittedName>
</protein>